<sequence length="139" mass="15580">MQELIEHLAWRPRKAKRHNPDPCTSATCGAKVEKERESEAASGISDCFCVKDVTIVFGNRSVPVTSCWKKPTEKDSEGIVVIKLKEQRKVSTGRWIGKDLMRHPCRRVALPVFFGVLESVAQPMLGPVARPQNDGRVLR</sequence>
<evidence type="ECO:0000313" key="2">
    <source>
        <dbReference type="WBParaSite" id="ALUE_0000601201-mRNA-1"/>
    </source>
</evidence>
<keyword evidence="1" id="KW-1185">Reference proteome</keyword>
<dbReference type="WBParaSite" id="ALUE_0000601201-mRNA-1">
    <property type="protein sequence ID" value="ALUE_0000601201-mRNA-1"/>
    <property type="gene ID" value="ALUE_0000601201"/>
</dbReference>
<proteinExistence type="predicted"/>
<reference evidence="2" key="1">
    <citation type="submission" date="2023-03" db="UniProtKB">
        <authorList>
            <consortium name="WormBaseParasite"/>
        </authorList>
    </citation>
    <scope>IDENTIFICATION</scope>
</reference>
<dbReference type="AlphaFoldDB" id="A0A9J2P831"/>
<protein>
    <submittedName>
        <fullName evidence="2">Uncharacterized protein</fullName>
    </submittedName>
</protein>
<evidence type="ECO:0000313" key="1">
    <source>
        <dbReference type="Proteomes" id="UP000036681"/>
    </source>
</evidence>
<dbReference type="Proteomes" id="UP000036681">
    <property type="component" value="Unplaced"/>
</dbReference>
<accession>A0A9J2P831</accession>
<organism evidence="1 2">
    <name type="scientific">Ascaris lumbricoides</name>
    <name type="common">Giant roundworm</name>
    <dbReference type="NCBI Taxonomy" id="6252"/>
    <lineage>
        <taxon>Eukaryota</taxon>
        <taxon>Metazoa</taxon>
        <taxon>Ecdysozoa</taxon>
        <taxon>Nematoda</taxon>
        <taxon>Chromadorea</taxon>
        <taxon>Rhabditida</taxon>
        <taxon>Spirurina</taxon>
        <taxon>Ascaridomorpha</taxon>
        <taxon>Ascaridoidea</taxon>
        <taxon>Ascarididae</taxon>
        <taxon>Ascaris</taxon>
    </lineage>
</organism>
<name>A0A9J2P831_ASCLU</name>